<evidence type="ECO:0000313" key="2">
    <source>
        <dbReference type="EMBL" id="MBA5606073.1"/>
    </source>
</evidence>
<dbReference type="Proteomes" id="UP000566711">
    <property type="component" value="Unassembled WGS sequence"/>
</dbReference>
<dbReference type="InterPro" id="IPR024409">
    <property type="entry name" value="DUF3833"/>
</dbReference>
<keyword evidence="3" id="KW-1185">Reference proteome</keyword>
<reference evidence="2 3" key="1">
    <citation type="submission" date="2020-07" db="EMBL/GenBank/DDBJ databases">
        <title>Novel species isolated from subtropical streams in China.</title>
        <authorList>
            <person name="Lu H."/>
        </authorList>
    </citation>
    <scope>NUCLEOTIDE SEQUENCE [LARGE SCALE GENOMIC DNA]</scope>
    <source>
        <strain evidence="2 3">FT3S</strain>
    </source>
</reference>
<comment type="caution">
    <text evidence="2">The sequence shown here is derived from an EMBL/GenBank/DDBJ whole genome shotgun (WGS) entry which is preliminary data.</text>
</comment>
<protein>
    <submittedName>
        <fullName evidence="2">DUF3833 domain-containing protein</fullName>
    </submittedName>
</protein>
<accession>A0A7W2EHM7</accession>
<feature type="signal peptide" evidence="1">
    <location>
        <begin position="1"/>
        <end position="25"/>
    </location>
</feature>
<proteinExistence type="predicted"/>
<keyword evidence="1" id="KW-0732">Signal</keyword>
<dbReference type="AlphaFoldDB" id="A0A7W2EHM7"/>
<dbReference type="EMBL" id="JACEZS010000009">
    <property type="protein sequence ID" value="MBA5606073.1"/>
    <property type="molecule type" value="Genomic_DNA"/>
</dbReference>
<dbReference type="PROSITE" id="PS51257">
    <property type="entry name" value="PROKAR_LIPOPROTEIN"/>
    <property type="match status" value="1"/>
</dbReference>
<sequence length="183" mass="20443">MRTLMPRLKLSALAVLALLGGCAGPDVQQYRAQQPALDLAAYFTGTTDAWGMFQRRGGDVVKRFHVTITGTSKDGTLTLDEQFRYSDGTSQQRVWRLVRGADGLWRGRADDVKGEAIGELAGNALRWQYTLLLPVDGSTYQMRFDDWMFLIDDCTMINRASMTKLGVELGQVTLTFRRRACAP</sequence>
<evidence type="ECO:0000313" key="3">
    <source>
        <dbReference type="Proteomes" id="UP000566711"/>
    </source>
</evidence>
<evidence type="ECO:0000256" key="1">
    <source>
        <dbReference type="SAM" id="SignalP"/>
    </source>
</evidence>
<dbReference type="Pfam" id="PF12915">
    <property type="entry name" value="DUF3833"/>
    <property type="match status" value="1"/>
</dbReference>
<name>A0A7W2EHM7_9BURK</name>
<feature type="chain" id="PRO_5030517169" evidence="1">
    <location>
        <begin position="26"/>
        <end position="183"/>
    </location>
</feature>
<dbReference type="RefSeq" id="WP_182217756.1">
    <property type="nucleotide sequence ID" value="NZ_JACEZS010000009.1"/>
</dbReference>
<organism evidence="2 3">
    <name type="scientific">Rugamonas fusca</name>
    <dbReference type="NCBI Taxonomy" id="2758568"/>
    <lineage>
        <taxon>Bacteria</taxon>
        <taxon>Pseudomonadati</taxon>
        <taxon>Pseudomonadota</taxon>
        <taxon>Betaproteobacteria</taxon>
        <taxon>Burkholderiales</taxon>
        <taxon>Oxalobacteraceae</taxon>
        <taxon>Telluria group</taxon>
        <taxon>Rugamonas</taxon>
    </lineage>
</organism>
<gene>
    <name evidence="2" type="ORF">H3H36_11965</name>
</gene>